<name>A0A9R0EGG5_SPOFR</name>
<sequence>MSLLVTSEPRQDLVESPKGAVRCRIPQRLPTGRLRTQPNRPKPLTEITRPKYEPATNPLPRFPARNTTRPRSDESRPKSANRVKDDLGIGKNVHPSTRSGRPDRERFSLASKMMPLKRPSTIPRKIMDHVQKSSARPIITVPISNSQRGPPKNMHDDLPDQETIEKQERCEDLDDLDGPTITDKDSLCSRSDKVVKLKVSWQENIVQFEKMKSDLRERQKAIMELYALMRSSHQKMTGLGHKVTLPPADDLRIMNVAKLTAEQLLQLCSVPQPDKHVKGSQSTTKAPAIDLNKLYGMPTKLVATCEQTLFKRKEIIDWFETLKTEEKGIGMHKLAKKINEFNAENEMLKCSLEQAKGEFLKELNEIIEFIRKTANDTVALQLRIEELTCELSDLNSQNSDLRKQIHNSDHLRSQSNKNKVEELEKELKEERCKKIFIRDRLSRAEGQIKMGTERASQLEAALEQARSQTWTLERTIQQLHEQNRKLQTDFDNELNNLRESIRQNTMHLEEIGEAREKLQAEKEDLEKRLGDLSNYYNESLQTIKHDMNMNVAKLIEVEKKYEEEVEERKKVQERLETVCTQLSETEQRAKDMVKELEETRNQLNIAVTFEQELSAAKRDLEEATAEIKDYRTRLNEQSETIKEFENNFKESISLEENLKNTLINREEYIAELEKKQSLLEHQLQESECKMGTYEEQLSSLKSHIAELQEDFGEFESLNELHEMVNQQRAKLLEATRQNGELAEALQKKDMELERHLDTFGEQEQLLEQRNNVIKMLSEKDEEQTNIIKLLRTNLEMRNQADIDLNQQITDKNAEIQTLLTNVETRKQQISQLEKIILTLEDQTRKASMQRRSDQDKIKLLEQKIVEYEAYHMENRHIEVPANNLDSIIKILEDELGTPFEPSLINKEHDFLTKKKYLADRRRDKLDNFECHKSINQPNYQNDHEALPTKLGNFVKKTYISTNEEQFKGDNLDRKKAITSIDTQKWAPPPEPNIKAYANMHNPTLLKDNIYPPFRGLLPASCHLKDNLLSRNIQLLTSNQLRDEKKCKMFKIAGHRL</sequence>
<feature type="compositionally biased region" description="Basic and acidic residues" evidence="2">
    <location>
        <begin position="70"/>
        <end position="88"/>
    </location>
</feature>
<reference evidence="4" key="1">
    <citation type="submission" date="2025-08" db="UniProtKB">
        <authorList>
            <consortium name="RefSeq"/>
        </authorList>
    </citation>
    <scope>IDENTIFICATION</scope>
    <source>
        <tissue evidence="4">Whole larval tissue</tissue>
    </source>
</reference>
<dbReference type="GeneID" id="118263539"/>
<evidence type="ECO:0000313" key="4">
    <source>
        <dbReference type="RefSeq" id="XP_035431477.2"/>
    </source>
</evidence>
<evidence type="ECO:0000256" key="1">
    <source>
        <dbReference type="SAM" id="Coils"/>
    </source>
</evidence>
<feature type="coiled-coil region" evidence="1">
    <location>
        <begin position="331"/>
        <end position="737"/>
    </location>
</feature>
<evidence type="ECO:0000256" key="2">
    <source>
        <dbReference type="SAM" id="MobiDB-lite"/>
    </source>
</evidence>
<keyword evidence="1" id="KW-0175">Coiled coil</keyword>
<dbReference type="RefSeq" id="XP_035431477.2">
    <property type="nucleotide sequence ID" value="XM_035575584.2"/>
</dbReference>
<feature type="region of interest" description="Disordered" evidence="2">
    <location>
        <begin position="1"/>
        <end position="106"/>
    </location>
</feature>
<dbReference type="OrthoDB" id="6923473at2759"/>
<proteinExistence type="predicted"/>
<dbReference type="AlphaFoldDB" id="A0A9R0EGG5"/>
<organism evidence="3 4">
    <name type="scientific">Spodoptera frugiperda</name>
    <name type="common">Fall armyworm</name>
    <dbReference type="NCBI Taxonomy" id="7108"/>
    <lineage>
        <taxon>Eukaryota</taxon>
        <taxon>Metazoa</taxon>
        <taxon>Ecdysozoa</taxon>
        <taxon>Arthropoda</taxon>
        <taxon>Hexapoda</taxon>
        <taxon>Insecta</taxon>
        <taxon>Pterygota</taxon>
        <taxon>Neoptera</taxon>
        <taxon>Endopterygota</taxon>
        <taxon>Lepidoptera</taxon>
        <taxon>Glossata</taxon>
        <taxon>Ditrysia</taxon>
        <taxon>Noctuoidea</taxon>
        <taxon>Noctuidae</taxon>
        <taxon>Amphipyrinae</taxon>
        <taxon>Spodoptera</taxon>
    </lineage>
</organism>
<dbReference type="Proteomes" id="UP000829999">
    <property type="component" value="Chromosome 27"/>
</dbReference>
<evidence type="ECO:0000313" key="3">
    <source>
        <dbReference type="Proteomes" id="UP000829999"/>
    </source>
</evidence>
<protein>
    <submittedName>
        <fullName evidence="4">Protein Daple</fullName>
    </submittedName>
</protein>
<keyword evidence="3" id="KW-1185">Reference proteome</keyword>
<gene>
    <name evidence="4" type="primary">LOC118263539</name>
</gene>
<accession>A0A9R0EGG5</accession>
<dbReference type="Gene3D" id="1.20.120.330">
    <property type="entry name" value="Nucleotidyltransferases domain 2"/>
    <property type="match status" value="1"/>
</dbReference>